<evidence type="ECO:0000259" key="4">
    <source>
        <dbReference type="Pfam" id="PF04755"/>
    </source>
</evidence>
<keyword evidence="7" id="KW-1185">Reference proteome</keyword>
<dbReference type="InterPro" id="IPR039633">
    <property type="entry name" value="PAP"/>
</dbReference>
<dbReference type="PANTHER" id="PTHR31906">
    <property type="entry name" value="PLASTID-LIPID-ASSOCIATED PROTEIN 4, CHLOROPLASTIC-RELATED"/>
    <property type="match status" value="1"/>
</dbReference>
<dbReference type="EMBL" id="CAMXCT030001368">
    <property type="protein sequence ID" value="CAL4776733.1"/>
    <property type="molecule type" value="Genomic_DNA"/>
</dbReference>
<sequence length="427" mass="47370">MQLVPALSALLPSHPTPALNSRIALPRPPGGHQGLGLAPWSAGLAAGVALRAARAGRRAEGAEAAAKRQLLLLCAAGNRGFSAKEAEKKEAVNKLLEQLAGNFRPPTDGRQRQDALRGRWRLIYTTSADLTSLETLPLPGWQTGRVGQSFLTSRFARNEIDFFSPLNSKVTQLVNCTWKLPEPLKEDFFVQLVFKYSSTELDNVAGWPVPAPALNLPLPPAAGTFQVAYVDEDLLVQRTRLGTSSVNVLVKESSCHLLGMAAQPGPVTWWSGVFANVRFRGLRQRKKMRFVNGNRPRFVIGFEEKTPRCCGVCTSEGPQISMQEDLLREKEEYQENRRYEHEAELQRQRTWRLHMAELRRQELQMEMDHQIFPGSSCSREAAAKARLGAKTLAAYSTPRIGQAGRTRRMSRCCSAGSRSARVSRGGW</sequence>
<evidence type="ECO:0000313" key="5">
    <source>
        <dbReference type="EMBL" id="CAI3989421.1"/>
    </source>
</evidence>
<reference evidence="6 7" key="2">
    <citation type="submission" date="2024-05" db="EMBL/GenBank/DDBJ databases">
        <authorList>
            <person name="Chen Y."/>
            <person name="Shah S."/>
            <person name="Dougan E. K."/>
            <person name="Thang M."/>
            <person name="Chan C."/>
        </authorList>
    </citation>
    <scope>NUCLEOTIDE SEQUENCE [LARGE SCALE GENOMIC DNA]</scope>
</reference>
<feature type="compositionally biased region" description="Low complexity" evidence="3">
    <location>
        <begin position="411"/>
        <end position="427"/>
    </location>
</feature>
<protein>
    <submittedName>
        <fullName evidence="6">Thimet oligopeptidase</fullName>
    </submittedName>
</protein>
<proteinExistence type="predicted"/>
<dbReference type="EMBL" id="CAMXCT020001368">
    <property type="protein sequence ID" value="CAL1142796.1"/>
    <property type="molecule type" value="Genomic_DNA"/>
</dbReference>
<evidence type="ECO:0000256" key="1">
    <source>
        <dbReference type="ARBA" id="ARBA00004474"/>
    </source>
</evidence>
<dbReference type="OrthoDB" id="199943at2759"/>
<feature type="region of interest" description="Disordered" evidence="3">
    <location>
        <begin position="405"/>
        <end position="427"/>
    </location>
</feature>
<comment type="caution">
    <text evidence="5">The sequence shown here is derived from an EMBL/GenBank/DDBJ whole genome shotgun (WGS) entry which is preliminary data.</text>
</comment>
<dbReference type="Proteomes" id="UP001152797">
    <property type="component" value="Unassembled WGS sequence"/>
</dbReference>
<name>A0A9P1FV92_9DINO</name>
<organism evidence="5">
    <name type="scientific">Cladocopium goreaui</name>
    <dbReference type="NCBI Taxonomy" id="2562237"/>
    <lineage>
        <taxon>Eukaryota</taxon>
        <taxon>Sar</taxon>
        <taxon>Alveolata</taxon>
        <taxon>Dinophyceae</taxon>
        <taxon>Suessiales</taxon>
        <taxon>Symbiodiniaceae</taxon>
        <taxon>Cladocopium</taxon>
    </lineage>
</organism>
<comment type="subcellular location">
    <subcellularLocation>
        <location evidence="1">Plastid</location>
    </subcellularLocation>
</comment>
<evidence type="ECO:0000256" key="3">
    <source>
        <dbReference type="SAM" id="MobiDB-lite"/>
    </source>
</evidence>
<dbReference type="Pfam" id="PF04755">
    <property type="entry name" value="PAP_fibrillin"/>
    <property type="match status" value="1"/>
</dbReference>
<feature type="domain" description="Plastid lipid-associated protein/fibrillin conserved" evidence="4">
    <location>
        <begin position="66"/>
        <end position="243"/>
    </location>
</feature>
<evidence type="ECO:0000313" key="7">
    <source>
        <dbReference type="Proteomes" id="UP001152797"/>
    </source>
</evidence>
<dbReference type="EMBL" id="CAMXCT010001368">
    <property type="protein sequence ID" value="CAI3989421.1"/>
    <property type="molecule type" value="Genomic_DNA"/>
</dbReference>
<accession>A0A9P1FV92</accession>
<evidence type="ECO:0000256" key="2">
    <source>
        <dbReference type="ARBA" id="ARBA00022640"/>
    </source>
</evidence>
<reference evidence="5" key="1">
    <citation type="submission" date="2022-10" db="EMBL/GenBank/DDBJ databases">
        <authorList>
            <person name="Chen Y."/>
            <person name="Dougan E. K."/>
            <person name="Chan C."/>
            <person name="Rhodes N."/>
            <person name="Thang M."/>
        </authorList>
    </citation>
    <scope>NUCLEOTIDE SEQUENCE</scope>
</reference>
<evidence type="ECO:0000313" key="6">
    <source>
        <dbReference type="EMBL" id="CAL4776733.1"/>
    </source>
</evidence>
<gene>
    <name evidence="5" type="ORF">C1SCF055_LOCUS16498</name>
</gene>
<dbReference type="AlphaFoldDB" id="A0A9P1FV92"/>
<keyword evidence="2" id="KW-0934">Plastid</keyword>
<dbReference type="InterPro" id="IPR006843">
    <property type="entry name" value="PAP/fibrillin_dom"/>
</dbReference>
<dbReference type="GO" id="GO:0009536">
    <property type="term" value="C:plastid"/>
    <property type="evidence" value="ECO:0007669"/>
    <property type="project" value="UniProtKB-SubCell"/>
</dbReference>